<evidence type="ECO:0000313" key="3">
    <source>
        <dbReference type="EMBL" id="JAP58478.1"/>
    </source>
</evidence>
<dbReference type="EMBL" id="GEEE01004747">
    <property type="protein sequence ID" value="JAP58478.1"/>
    <property type="molecule type" value="Transcribed_RNA"/>
</dbReference>
<keyword evidence="2" id="KW-0812">Transmembrane</keyword>
<feature type="region of interest" description="Disordered" evidence="1">
    <location>
        <begin position="1"/>
        <end position="219"/>
    </location>
</feature>
<feature type="compositionally biased region" description="Acidic residues" evidence="1">
    <location>
        <begin position="189"/>
        <end position="199"/>
    </location>
</feature>
<feature type="compositionally biased region" description="Low complexity" evidence="1">
    <location>
        <begin position="174"/>
        <end position="183"/>
    </location>
</feature>
<sequence length="502" mass="53960">IEVSAPFAAEKQLERPAAATDTEGKTKTKKTRGRNSKKRPGVQEISGRDRKKSTEASLTAEANESVERPRTSGGSRQSASSGLKDTSATDIGLPGNFSKGSRSRKNRIAERTNSPITKASKVESEHAVRRARPAASPVPTGVPEASEPVVPDSPSETHMKNETDKTFEADTKGASSTSSASSSPVFILDEFEKEEDGDEGGERPRETRSIPSASPKSTRFGFFGWRLPFSRSAQTSISLDPDAALNVQVESTGRSPFVGASPEQPLEQRQSPPVLTQIPSQGSLLDDVVEFLSDYPPPSPPPTQQGTISFSVPITASPAGFEIQSRVRRRREGDEPSPSSTVFGIEEIPSFSVSPQLSSVSEAAAAMASSVSTHDPQDFELLGESEYSSAAHPIERLPTSWVQVGSEDVQLEDPELSVDINPSKEREVAVAPAAPVPGSGVQQKRRWCALCLCLLLLLIPLLLLLCLLFPLLCPFLPPGPCPILILRQRLNSFLSRPLQPPI</sequence>
<feature type="compositionally biased region" description="Polar residues" evidence="1">
    <location>
        <begin position="267"/>
        <end position="279"/>
    </location>
</feature>
<feature type="compositionally biased region" description="Basic and acidic residues" evidence="1">
    <location>
        <begin position="155"/>
        <end position="171"/>
    </location>
</feature>
<feature type="compositionally biased region" description="Polar residues" evidence="1">
    <location>
        <begin position="72"/>
        <end position="89"/>
    </location>
</feature>
<protein>
    <submittedName>
        <fullName evidence="3">Uncharacterized protein</fullName>
    </submittedName>
</protein>
<keyword evidence="2" id="KW-1133">Transmembrane helix</keyword>
<keyword evidence="2" id="KW-0472">Membrane</keyword>
<dbReference type="AlphaFoldDB" id="A0A0X3Q3U3"/>
<proteinExistence type="predicted"/>
<feature type="transmembrane region" description="Helical" evidence="2">
    <location>
        <begin position="447"/>
        <end position="472"/>
    </location>
</feature>
<feature type="non-terminal residue" evidence="3">
    <location>
        <position position="1"/>
    </location>
</feature>
<feature type="region of interest" description="Disordered" evidence="1">
    <location>
        <begin position="254"/>
        <end position="279"/>
    </location>
</feature>
<gene>
    <name evidence="3" type="ORF">TR88054</name>
</gene>
<organism evidence="3">
    <name type="scientific">Schistocephalus solidus</name>
    <name type="common">Tapeworm</name>
    <dbReference type="NCBI Taxonomy" id="70667"/>
    <lineage>
        <taxon>Eukaryota</taxon>
        <taxon>Metazoa</taxon>
        <taxon>Spiralia</taxon>
        <taxon>Lophotrochozoa</taxon>
        <taxon>Platyhelminthes</taxon>
        <taxon>Cestoda</taxon>
        <taxon>Eucestoda</taxon>
        <taxon>Diphyllobothriidea</taxon>
        <taxon>Diphyllobothriidae</taxon>
        <taxon>Schistocephalus</taxon>
    </lineage>
</organism>
<accession>A0A0X3Q3U3</accession>
<name>A0A0X3Q3U3_SCHSO</name>
<evidence type="ECO:0000256" key="2">
    <source>
        <dbReference type="SAM" id="Phobius"/>
    </source>
</evidence>
<evidence type="ECO:0000256" key="1">
    <source>
        <dbReference type="SAM" id="MobiDB-lite"/>
    </source>
</evidence>
<feature type="compositionally biased region" description="Basic residues" evidence="1">
    <location>
        <begin position="27"/>
        <end position="40"/>
    </location>
</feature>
<reference evidence="3" key="1">
    <citation type="submission" date="2016-01" db="EMBL/GenBank/DDBJ databases">
        <title>Reference transcriptome for the parasite Schistocephalus solidus: insights into the molecular evolution of parasitism.</title>
        <authorList>
            <person name="Hebert F.O."/>
            <person name="Grambauer S."/>
            <person name="Barber I."/>
            <person name="Landry C.R."/>
            <person name="Aubin-Horth N."/>
        </authorList>
    </citation>
    <scope>NUCLEOTIDE SEQUENCE</scope>
</reference>
<feature type="region of interest" description="Disordered" evidence="1">
    <location>
        <begin position="321"/>
        <end position="343"/>
    </location>
</feature>